<protein>
    <recommendedName>
        <fullName evidence="6 7">Diaminopimelate decarboxylase</fullName>
        <shortName evidence="6">DAP decarboxylase</shortName>
        <shortName evidence="6">DAPDC</shortName>
        <ecNumber evidence="6 7">4.1.1.20</ecNumber>
    </recommendedName>
</protein>
<dbReference type="HAMAP" id="MF_02120">
    <property type="entry name" value="LysA"/>
    <property type="match status" value="1"/>
</dbReference>
<keyword evidence="2 6" id="KW-0210">Decarboxylase</keyword>
<evidence type="ECO:0000313" key="11">
    <source>
        <dbReference type="Proteomes" id="UP001160499"/>
    </source>
</evidence>
<evidence type="ECO:0000256" key="6">
    <source>
        <dbReference type="HAMAP-Rule" id="MF_02120"/>
    </source>
</evidence>
<dbReference type="InterPro" id="IPR000183">
    <property type="entry name" value="Orn/DAP/Arg_de-COase"/>
</dbReference>
<keyword evidence="6" id="KW-0028">Amino-acid biosynthesis</keyword>
<dbReference type="GO" id="GO:0008836">
    <property type="term" value="F:diaminopimelate decarboxylase activity"/>
    <property type="evidence" value="ECO:0007669"/>
    <property type="project" value="UniProtKB-EC"/>
</dbReference>
<keyword evidence="5 6" id="KW-0456">Lyase</keyword>
<comment type="similarity">
    <text evidence="6">Belongs to the Orn/Lys/Arg decarboxylase class-II family. LysA subfamily.</text>
</comment>
<keyword evidence="3 6" id="KW-0663">Pyridoxal phosphate</keyword>
<dbReference type="InterPro" id="IPR022644">
    <property type="entry name" value="De-COase2_N"/>
</dbReference>
<evidence type="ECO:0000256" key="4">
    <source>
        <dbReference type="ARBA" id="ARBA00023154"/>
    </source>
</evidence>
<dbReference type="Pfam" id="PF02784">
    <property type="entry name" value="Orn_Arg_deC_N"/>
    <property type="match status" value="1"/>
</dbReference>
<dbReference type="InterPro" id="IPR002986">
    <property type="entry name" value="DAP_deCOOHase_LysA"/>
</dbReference>
<sequence>MTTVHDPSVAGIAADLSVWPASTTEPHPGELAVGGVPLAELADRFGTPVYVLDEAEVRDRCRTYLHAFPDAEVLYAAKAFLCRAMVHWIEEEGLGLDVCSAGELELAVTTGFPPERMVRHGNAKSPRDLETALRLGVGRIVIDSPSEIARLAAAVGHGGHQKVMVRVVPGVSAGAHEKIRTGTDDQKFGLSIADGHAQHAIARILDQPQLELTGLHCHLGSQITTVKPYLAAVRRVVGLMARLHGQHGLVLPELDLGGGHGIAYRPGEPALDLTELSRRVRAELHEACAAAGLPVPRLTIEPGRAIAGPAGIALYHVLAVKRTGARTFVAVDGGMSDNPRPALYGVRYAPRPIGRRTTTERTPVTVVGRHCEAGDTLATDVELPADVRPGDLLAVPVAGAYHLSMASTYNLVGRPPVAAVRDGHARLLVRRESLDDIRSRDVGL</sequence>
<comment type="function">
    <text evidence="6">Specifically catalyzes the decarboxylation of meso-diaminopimelate (meso-DAP) to L-lysine.</text>
</comment>
<dbReference type="PROSITE" id="PS00878">
    <property type="entry name" value="ODR_DC_2_1"/>
    <property type="match status" value="1"/>
</dbReference>
<gene>
    <name evidence="6" type="primary">lysA</name>
    <name evidence="10" type="ORF">M2283_005558</name>
</gene>
<dbReference type="InterPro" id="IPR029066">
    <property type="entry name" value="PLP-binding_barrel"/>
</dbReference>
<dbReference type="RefSeq" id="WP_280879116.1">
    <property type="nucleotide sequence ID" value="NZ_JARXVH010000009.1"/>
</dbReference>
<dbReference type="CDD" id="cd06828">
    <property type="entry name" value="PLPDE_III_DapDC"/>
    <property type="match status" value="1"/>
</dbReference>
<feature type="binding site" evidence="6">
    <location>
        <position position="401"/>
    </location>
    <ligand>
        <name>pyridoxal 5'-phosphate</name>
        <dbReference type="ChEBI" id="CHEBI:597326"/>
    </ligand>
</feature>
<comment type="cofactor">
    <cofactor evidence="1 6 8">
        <name>pyridoxal 5'-phosphate</name>
        <dbReference type="ChEBI" id="CHEBI:597326"/>
    </cofactor>
</comment>
<evidence type="ECO:0000256" key="1">
    <source>
        <dbReference type="ARBA" id="ARBA00001933"/>
    </source>
</evidence>
<evidence type="ECO:0000256" key="7">
    <source>
        <dbReference type="NCBIfam" id="TIGR01048"/>
    </source>
</evidence>
<feature type="modified residue" description="N6-(pyridoxal phosphate)lysine" evidence="6">
    <location>
        <position position="78"/>
    </location>
</feature>
<evidence type="ECO:0000259" key="9">
    <source>
        <dbReference type="Pfam" id="PF02784"/>
    </source>
</evidence>
<feature type="binding site" evidence="6">
    <location>
        <position position="340"/>
    </location>
    <ligand>
        <name>substrate</name>
    </ligand>
</feature>
<dbReference type="PANTHER" id="PTHR43727">
    <property type="entry name" value="DIAMINOPIMELATE DECARBOXYLASE"/>
    <property type="match status" value="1"/>
</dbReference>
<dbReference type="PRINTS" id="PR01179">
    <property type="entry name" value="ODADCRBXLASE"/>
</dbReference>
<evidence type="ECO:0000256" key="3">
    <source>
        <dbReference type="ARBA" id="ARBA00022898"/>
    </source>
</evidence>
<evidence type="ECO:0000313" key="10">
    <source>
        <dbReference type="EMBL" id="MDH6218226.1"/>
    </source>
</evidence>
<comment type="subunit">
    <text evidence="6">Homodimer.</text>
</comment>
<feature type="binding site" evidence="6">
    <location>
        <position position="304"/>
    </location>
    <ligand>
        <name>substrate</name>
    </ligand>
</feature>
<keyword evidence="11" id="KW-1185">Reference proteome</keyword>
<comment type="pathway">
    <text evidence="6 8">Amino-acid biosynthesis; L-lysine biosynthesis via DAP pathway; L-lysine from DL-2,6-diaminopimelate: step 1/1.</text>
</comment>
<dbReference type="SUPFAM" id="SSF50621">
    <property type="entry name" value="Alanine racemase C-terminal domain-like"/>
    <property type="match status" value="1"/>
</dbReference>
<dbReference type="InterPro" id="IPR022653">
    <property type="entry name" value="De-COase2_pyr-phos_BS"/>
</dbReference>
<dbReference type="PANTHER" id="PTHR43727:SF2">
    <property type="entry name" value="GROUP IV DECARBOXYLASE"/>
    <property type="match status" value="1"/>
</dbReference>
<dbReference type="PRINTS" id="PR01181">
    <property type="entry name" value="DAPDCRBXLASE"/>
</dbReference>
<comment type="catalytic activity">
    <reaction evidence="6 8">
        <text>meso-2,6-diaminopimelate + H(+) = L-lysine + CO2</text>
        <dbReference type="Rhea" id="RHEA:15101"/>
        <dbReference type="ChEBI" id="CHEBI:15378"/>
        <dbReference type="ChEBI" id="CHEBI:16526"/>
        <dbReference type="ChEBI" id="CHEBI:32551"/>
        <dbReference type="ChEBI" id="CHEBI:57791"/>
        <dbReference type="EC" id="4.1.1.20"/>
    </reaction>
</comment>
<reference evidence="10 11" key="1">
    <citation type="submission" date="2023-04" db="EMBL/GenBank/DDBJ databases">
        <title>Forest soil microbial communities from Buena Vista Peninsula, Colon Province, Panama.</title>
        <authorList>
            <person name="Bouskill N."/>
        </authorList>
    </citation>
    <scope>NUCLEOTIDE SEQUENCE [LARGE SCALE GENOMIC DNA]</scope>
    <source>
        <strain evidence="10 11">GGS1</strain>
    </source>
</reference>
<feature type="binding site" evidence="6">
    <location>
        <position position="372"/>
    </location>
    <ligand>
        <name>substrate</name>
    </ligand>
</feature>
<dbReference type="Gene3D" id="3.20.20.10">
    <property type="entry name" value="Alanine racemase"/>
    <property type="match status" value="1"/>
</dbReference>
<name>A0ABT6LPI7_9ACTN</name>
<feature type="binding site" evidence="6">
    <location>
        <position position="259"/>
    </location>
    <ligand>
        <name>pyridoxal 5'-phosphate</name>
        <dbReference type="ChEBI" id="CHEBI:597326"/>
    </ligand>
</feature>
<dbReference type="EMBL" id="JARXVH010000009">
    <property type="protein sequence ID" value="MDH6218226.1"/>
    <property type="molecule type" value="Genomic_DNA"/>
</dbReference>
<evidence type="ECO:0000256" key="2">
    <source>
        <dbReference type="ARBA" id="ARBA00022793"/>
    </source>
</evidence>
<feature type="binding site" evidence="6">
    <location>
        <begin position="301"/>
        <end position="304"/>
    </location>
    <ligand>
        <name>pyridoxal 5'-phosphate</name>
        <dbReference type="ChEBI" id="CHEBI:597326"/>
    </ligand>
</feature>
<dbReference type="NCBIfam" id="TIGR01048">
    <property type="entry name" value="lysA"/>
    <property type="match status" value="1"/>
</dbReference>
<feature type="binding site" evidence="6">
    <location>
        <position position="401"/>
    </location>
    <ligand>
        <name>substrate</name>
    </ligand>
</feature>
<feature type="binding site" evidence="6">
    <location>
        <position position="344"/>
    </location>
    <ligand>
        <name>substrate</name>
    </ligand>
</feature>
<dbReference type="Proteomes" id="UP001160499">
    <property type="component" value="Unassembled WGS sequence"/>
</dbReference>
<feature type="domain" description="Orn/DAP/Arg decarboxylase 2 N-terminal" evidence="9">
    <location>
        <begin position="55"/>
        <end position="307"/>
    </location>
</feature>
<accession>A0ABT6LPI7</accession>
<comment type="caution">
    <text evidence="10">The sequence shown here is derived from an EMBL/GenBank/DDBJ whole genome shotgun (WGS) entry which is preliminary data.</text>
</comment>
<organism evidence="10 11">
    <name type="scientific">Streptomyces pseudovenezuelae</name>
    <dbReference type="NCBI Taxonomy" id="67350"/>
    <lineage>
        <taxon>Bacteria</taxon>
        <taxon>Bacillati</taxon>
        <taxon>Actinomycetota</taxon>
        <taxon>Actinomycetes</taxon>
        <taxon>Kitasatosporales</taxon>
        <taxon>Streptomycetaceae</taxon>
        <taxon>Streptomyces</taxon>
        <taxon>Streptomyces aurantiacus group</taxon>
    </lineage>
</organism>
<dbReference type="EC" id="4.1.1.20" evidence="6 7"/>
<dbReference type="SUPFAM" id="SSF51419">
    <property type="entry name" value="PLP-binding barrel"/>
    <property type="match status" value="1"/>
</dbReference>
<dbReference type="InterPro" id="IPR009006">
    <property type="entry name" value="Ala_racemase/Decarboxylase_C"/>
</dbReference>
<proteinExistence type="inferred from homology"/>
<dbReference type="Gene3D" id="2.40.37.10">
    <property type="entry name" value="Lyase, Ornithine Decarboxylase, Chain A, domain 1"/>
    <property type="match status" value="1"/>
</dbReference>
<evidence type="ECO:0000256" key="8">
    <source>
        <dbReference type="RuleBase" id="RU003738"/>
    </source>
</evidence>
<keyword evidence="4 6" id="KW-0457">Lysine biosynthesis</keyword>
<evidence type="ECO:0000256" key="5">
    <source>
        <dbReference type="ARBA" id="ARBA00023239"/>
    </source>
</evidence>